<name>A0A7D7LFC8_9NOSO</name>
<dbReference type="Proteomes" id="UP000514713">
    <property type="component" value="Chromosome"/>
</dbReference>
<feature type="coiled-coil region" evidence="1">
    <location>
        <begin position="20"/>
        <end position="47"/>
    </location>
</feature>
<evidence type="ECO:0000313" key="3">
    <source>
        <dbReference type="Proteomes" id="UP000514713"/>
    </source>
</evidence>
<evidence type="ECO:0000256" key="1">
    <source>
        <dbReference type="SAM" id="Coils"/>
    </source>
</evidence>
<keyword evidence="3" id="KW-1185">Reference proteome</keyword>
<reference evidence="3" key="1">
    <citation type="submission" date="2020-06" db="EMBL/GenBank/DDBJ databases">
        <title>Nostoc edaphicum CCNP1411 genome.</title>
        <authorList>
            <person name="Fidor A."/>
            <person name="Grabski M."/>
            <person name="Gawor J."/>
            <person name="Gromadka R."/>
            <person name="Wegrzyn G."/>
            <person name="Mazur-Marzec H."/>
        </authorList>
    </citation>
    <scope>NUCLEOTIDE SEQUENCE [LARGE SCALE GENOMIC DNA]</scope>
    <source>
        <strain evidence="3">CCNP1411</strain>
    </source>
</reference>
<evidence type="ECO:0000313" key="2">
    <source>
        <dbReference type="EMBL" id="QMS89112.1"/>
    </source>
</evidence>
<dbReference type="EMBL" id="CP054698">
    <property type="protein sequence ID" value="QMS89112.1"/>
    <property type="molecule type" value="Genomic_DNA"/>
</dbReference>
<keyword evidence="1" id="KW-0175">Coiled coil</keyword>
<protein>
    <submittedName>
        <fullName evidence="2">Uncharacterized protein</fullName>
    </submittedName>
</protein>
<dbReference type="RefSeq" id="WP_181932169.1">
    <property type="nucleotide sequence ID" value="NZ_CP054698.1"/>
</dbReference>
<accession>A0A7D7LFC8</accession>
<gene>
    <name evidence="2" type="ORF">HUN01_16550</name>
</gene>
<dbReference type="KEGG" id="ned:HUN01_16550"/>
<sequence length="129" mass="15087">MTTNNILDPFAEIISHLQEVTDKQIDLEQLNNTEEKLRNILFQLQFELVNAQHQKNWEEVNKFELAVSECQLTLNKVRAAIINVSIIGINPKNRAQMQQILEEIETARKTQVYIDLAIRLLGFLRRLFL</sequence>
<dbReference type="AlphaFoldDB" id="A0A7D7LFC8"/>
<organism evidence="2 3">
    <name type="scientific">Nostoc edaphicum CCNP1411</name>
    <dbReference type="NCBI Taxonomy" id="1472755"/>
    <lineage>
        <taxon>Bacteria</taxon>
        <taxon>Bacillati</taxon>
        <taxon>Cyanobacteriota</taxon>
        <taxon>Cyanophyceae</taxon>
        <taxon>Nostocales</taxon>
        <taxon>Nostocaceae</taxon>
        <taxon>Nostoc</taxon>
    </lineage>
</organism>
<proteinExistence type="predicted"/>